<organism evidence="1 2">
    <name type="scientific">Solanum verrucosum</name>
    <dbReference type="NCBI Taxonomy" id="315347"/>
    <lineage>
        <taxon>Eukaryota</taxon>
        <taxon>Viridiplantae</taxon>
        <taxon>Streptophyta</taxon>
        <taxon>Embryophyta</taxon>
        <taxon>Tracheophyta</taxon>
        <taxon>Spermatophyta</taxon>
        <taxon>Magnoliopsida</taxon>
        <taxon>eudicotyledons</taxon>
        <taxon>Gunneridae</taxon>
        <taxon>Pentapetalae</taxon>
        <taxon>asterids</taxon>
        <taxon>lamiids</taxon>
        <taxon>Solanales</taxon>
        <taxon>Solanaceae</taxon>
        <taxon>Solanoideae</taxon>
        <taxon>Solaneae</taxon>
        <taxon>Solanum</taxon>
    </lineage>
</organism>
<sequence length="30" mass="3595">MCIFECFSRSLISQYQYLLKPVQEQAIRSL</sequence>
<evidence type="ECO:0000313" key="1">
    <source>
        <dbReference type="EMBL" id="WMV40551.1"/>
    </source>
</evidence>
<name>A0AAF0U7D4_SOLVR</name>
<dbReference type="AlphaFoldDB" id="A0AAF0U7D4"/>
<gene>
    <name evidence="1" type="ORF">MTR67_033936</name>
</gene>
<accession>A0AAF0U7D4</accession>
<dbReference type="Proteomes" id="UP001234989">
    <property type="component" value="Chromosome 8"/>
</dbReference>
<keyword evidence="2" id="KW-1185">Reference proteome</keyword>
<dbReference type="EMBL" id="CP133619">
    <property type="protein sequence ID" value="WMV40551.1"/>
    <property type="molecule type" value="Genomic_DNA"/>
</dbReference>
<proteinExistence type="predicted"/>
<reference evidence="1" key="1">
    <citation type="submission" date="2023-08" db="EMBL/GenBank/DDBJ databases">
        <title>A de novo genome assembly of Solanum verrucosum Schlechtendal, a Mexican diploid species geographically isolated from the other diploid A-genome species in potato relatives.</title>
        <authorList>
            <person name="Hosaka K."/>
        </authorList>
    </citation>
    <scope>NUCLEOTIDE SEQUENCE</scope>
    <source>
        <tissue evidence="1">Young leaves</tissue>
    </source>
</reference>
<protein>
    <submittedName>
        <fullName evidence="1">Uncharacterized protein</fullName>
    </submittedName>
</protein>
<evidence type="ECO:0000313" key="2">
    <source>
        <dbReference type="Proteomes" id="UP001234989"/>
    </source>
</evidence>